<evidence type="ECO:0000313" key="14">
    <source>
        <dbReference type="EMBL" id="GGA99627.1"/>
    </source>
</evidence>
<dbReference type="PANTHER" id="PTHR24221">
    <property type="entry name" value="ATP-BINDING CASSETTE SUB-FAMILY B"/>
    <property type="match status" value="1"/>
</dbReference>
<feature type="domain" description="ABC transporter" evidence="12">
    <location>
        <begin position="334"/>
        <end position="570"/>
    </location>
</feature>
<dbReference type="Proteomes" id="UP000646478">
    <property type="component" value="Unassembled WGS sequence"/>
</dbReference>
<evidence type="ECO:0000256" key="1">
    <source>
        <dbReference type="ARBA" id="ARBA00004533"/>
    </source>
</evidence>
<dbReference type="GO" id="GO:0030253">
    <property type="term" value="P:protein secretion by the type I secretion system"/>
    <property type="evidence" value="ECO:0007669"/>
    <property type="project" value="InterPro"/>
</dbReference>
<evidence type="ECO:0000256" key="8">
    <source>
        <dbReference type="ARBA" id="ARBA00022840"/>
    </source>
</evidence>
<dbReference type="RefSeq" id="WP_188824988.1">
    <property type="nucleotide sequence ID" value="NZ_BMHH01000012.1"/>
</dbReference>
<dbReference type="Gene3D" id="1.20.1560.10">
    <property type="entry name" value="ABC transporter type 1, transmembrane domain"/>
    <property type="match status" value="1"/>
</dbReference>
<protein>
    <submittedName>
        <fullName evidence="14">Type I secretion protein</fullName>
    </submittedName>
</protein>
<dbReference type="GO" id="GO:0005886">
    <property type="term" value="C:plasma membrane"/>
    <property type="evidence" value="ECO:0007669"/>
    <property type="project" value="UniProtKB-SubCell"/>
</dbReference>
<comment type="similarity">
    <text evidence="3">Belongs to the ABC transporter superfamily.</text>
</comment>
<evidence type="ECO:0000256" key="6">
    <source>
        <dbReference type="ARBA" id="ARBA00022692"/>
    </source>
</evidence>
<evidence type="ECO:0000259" key="12">
    <source>
        <dbReference type="PROSITE" id="PS50893"/>
    </source>
</evidence>
<dbReference type="PROSITE" id="PS50929">
    <property type="entry name" value="ABC_TM1F"/>
    <property type="match status" value="1"/>
</dbReference>
<dbReference type="EMBL" id="BMHH01000012">
    <property type="protein sequence ID" value="GGA99627.1"/>
    <property type="molecule type" value="Genomic_DNA"/>
</dbReference>
<reference evidence="14" key="1">
    <citation type="journal article" date="2014" name="Int. J. Syst. Evol. Microbiol.">
        <title>Complete genome sequence of Corynebacterium casei LMG S-19264T (=DSM 44701T), isolated from a smear-ripened cheese.</title>
        <authorList>
            <consortium name="US DOE Joint Genome Institute (JGI-PGF)"/>
            <person name="Walter F."/>
            <person name="Albersmeier A."/>
            <person name="Kalinowski J."/>
            <person name="Ruckert C."/>
        </authorList>
    </citation>
    <scope>NUCLEOTIDE SEQUENCE</scope>
    <source>
        <strain evidence="14">CGMCC 1.15082</strain>
    </source>
</reference>
<organism evidence="14 15">
    <name type="scientific">Brucella endophytica</name>
    <dbReference type="NCBI Taxonomy" id="1963359"/>
    <lineage>
        <taxon>Bacteria</taxon>
        <taxon>Pseudomonadati</taxon>
        <taxon>Pseudomonadota</taxon>
        <taxon>Alphaproteobacteria</taxon>
        <taxon>Hyphomicrobiales</taxon>
        <taxon>Brucellaceae</taxon>
        <taxon>Brucella/Ochrobactrum group</taxon>
        <taxon>Brucella</taxon>
    </lineage>
</organism>
<dbReference type="GO" id="GO:0140359">
    <property type="term" value="F:ABC-type transporter activity"/>
    <property type="evidence" value="ECO:0007669"/>
    <property type="project" value="InterPro"/>
</dbReference>
<proteinExistence type="inferred from homology"/>
<dbReference type="PANTHER" id="PTHR24221:SF248">
    <property type="entry name" value="ABC TRANSPORTER TRANSMEMBRANE REGION"/>
    <property type="match status" value="1"/>
</dbReference>
<dbReference type="InterPro" id="IPR027417">
    <property type="entry name" value="P-loop_NTPase"/>
</dbReference>
<dbReference type="InterPro" id="IPR036640">
    <property type="entry name" value="ABC1_TM_sf"/>
</dbReference>
<dbReference type="Pfam" id="PF00664">
    <property type="entry name" value="ABC_membrane"/>
    <property type="match status" value="1"/>
</dbReference>
<dbReference type="SUPFAM" id="SSF90123">
    <property type="entry name" value="ABC transporter transmembrane region"/>
    <property type="match status" value="1"/>
</dbReference>
<reference evidence="14" key="2">
    <citation type="submission" date="2020-09" db="EMBL/GenBank/DDBJ databases">
        <authorList>
            <person name="Sun Q."/>
            <person name="Zhou Y."/>
        </authorList>
    </citation>
    <scope>NUCLEOTIDE SEQUENCE</scope>
    <source>
        <strain evidence="14">CGMCC 1.15082</strain>
    </source>
</reference>
<evidence type="ECO:0000256" key="10">
    <source>
        <dbReference type="ARBA" id="ARBA00023136"/>
    </source>
</evidence>
<keyword evidence="5" id="KW-1003">Cell membrane</keyword>
<dbReference type="Pfam" id="PF00005">
    <property type="entry name" value="ABC_tran"/>
    <property type="match status" value="1"/>
</dbReference>
<dbReference type="GO" id="GO:0034040">
    <property type="term" value="F:ATPase-coupled lipid transmembrane transporter activity"/>
    <property type="evidence" value="ECO:0007669"/>
    <property type="project" value="TreeGrafter"/>
</dbReference>
<dbReference type="InterPro" id="IPR017871">
    <property type="entry name" value="ABC_transporter-like_CS"/>
</dbReference>
<evidence type="ECO:0000256" key="2">
    <source>
        <dbReference type="ARBA" id="ARBA00004651"/>
    </source>
</evidence>
<dbReference type="InterPro" id="IPR003593">
    <property type="entry name" value="AAA+_ATPase"/>
</dbReference>
<keyword evidence="10 11" id="KW-0472">Membrane</keyword>
<dbReference type="GO" id="GO:0005524">
    <property type="term" value="F:ATP binding"/>
    <property type="evidence" value="ECO:0007669"/>
    <property type="project" value="UniProtKB-KW"/>
</dbReference>
<evidence type="ECO:0000256" key="4">
    <source>
        <dbReference type="ARBA" id="ARBA00022448"/>
    </source>
</evidence>
<evidence type="ECO:0000256" key="9">
    <source>
        <dbReference type="ARBA" id="ARBA00022989"/>
    </source>
</evidence>
<keyword evidence="4" id="KW-0813">Transport</keyword>
<keyword evidence="9 11" id="KW-1133">Transmembrane helix</keyword>
<evidence type="ECO:0000313" key="15">
    <source>
        <dbReference type="Proteomes" id="UP000646478"/>
    </source>
</evidence>
<dbReference type="FunFam" id="3.40.50.300:FF:001444">
    <property type="entry name" value="ABC transporter ATP-binding protein"/>
    <property type="match status" value="1"/>
</dbReference>
<feature type="transmembrane region" description="Helical" evidence="11">
    <location>
        <begin position="58"/>
        <end position="78"/>
    </location>
</feature>
<sequence>MNPISNPPSDNQFRSVFAGCGKAFLGIALMSAVVNVLYLTGSLFMMEVYDRVLPSRSLPTLVALLGLVVVLYLFQGLFDALRGRLLVRIADRLDQTLSPRVFDALLGLQLSMPVTARQAQPLRDLETVRSFLAGSGPTAFFDLPWLPFYIAICFAFHFWLGVTVLIGAIVLAGVTLLTEFASRNPVAAASRHAAKRSRLAEAGRRNAEIIAVMGMGPRLQRRWMEENRHFALAQRRASDVSGGFGVTSKVLRMVLQSGVLAVGAWLVINEQATPGVIIAGSILSARALAPVDLALANWKGFVAARQSRTRLQKTLAMLPPAATRMDLPAPKAMLIAERISALPPETTEAVLQDVSFTLEAGAGLGIIGPSGSGKSSLARVLVGLWKPARGTLRLDGATLDQWPAEAIARHIGFMPQTVELMDGTVAENIASFDPEAQAEDIIEAAQAARVHELIVGLPDGFSTEVGENGRQLSAGQRQRIALARALYGKPFLVVLDEPNSNLDAEGEEALTAAILSVRERGGVAIVIAHRPSALLAVDKVLMLSAGRQQAFGPKDEVLSKVLRQTGSQPGTLKVVQTMEAAKA</sequence>
<feature type="transmembrane region" description="Helical" evidence="11">
    <location>
        <begin position="148"/>
        <end position="177"/>
    </location>
</feature>
<dbReference type="GO" id="GO:0016887">
    <property type="term" value="F:ATP hydrolysis activity"/>
    <property type="evidence" value="ECO:0007669"/>
    <property type="project" value="InterPro"/>
</dbReference>
<evidence type="ECO:0000256" key="7">
    <source>
        <dbReference type="ARBA" id="ARBA00022741"/>
    </source>
</evidence>
<accession>A0A916SGG1</accession>
<dbReference type="InterPro" id="IPR003439">
    <property type="entry name" value="ABC_transporter-like_ATP-bd"/>
</dbReference>
<evidence type="ECO:0000256" key="5">
    <source>
        <dbReference type="ARBA" id="ARBA00022475"/>
    </source>
</evidence>
<feature type="transmembrane region" description="Helical" evidence="11">
    <location>
        <begin position="23"/>
        <end position="46"/>
    </location>
</feature>
<evidence type="ECO:0000256" key="11">
    <source>
        <dbReference type="SAM" id="Phobius"/>
    </source>
</evidence>
<dbReference type="PROSITE" id="PS50893">
    <property type="entry name" value="ABC_TRANSPORTER_2"/>
    <property type="match status" value="1"/>
</dbReference>
<dbReference type="AlphaFoldDB" id="A0A916SGG1"/>
<dbReference type="SMART" id="SM00382">
    <property type="entry name" value="AAA"/>
    <property type="match status" value="1"/>
</dbReference>
<gene>
    <name evidence="14" type="primary">rspD</name>
    <name evidence="14" type="ORF">GCM10011491_29880</name>
</gene>
<dbReference type="SUPFAM" id="SSF52540">
    <property type="entry name" value="P-loop containing nucleoside triphosphate hydrolases"/>
    <property type="match status" value="1"/>
</dbReference>
<dbReference type="Gene3D" id="3.40.50.300">
    <property type="entry name" value="P-loop containing nucleotide triphosphate hydrolases"/>
    <property type="match status" value="1"/>
</dbReference>
<keyword evidence="7" id="KW-0547">Nucleotide-binding</keyword>
<keyword evidence="15" id="KW-1185">Reference proteome</keyword>
<comment type="caution">
    <text evidence="14">The sequence shown here is derived from an EMBL/GenBank/DDBJ whole genome shotgun (WGS) entry which is preliminary data.</text>
</comment>
<dbReference type="InterPro" id="IPR039421">
    <property type="entry name" value="Type_1_exporter"/>
</dbReference>
<dbReference type="NCBIfam" id="TIGR01842">
    <property type="entry name" value="type_I_sec_PrtD"/>
    <property type="match status" value="1"/>
</dbReference>
<evidence type="ECO:0000259" key="13">
    <source>
        <dbReference type="PROSITE" id="PS50929"/>
    </source>
</evidence>
<keyword evidence="8" id="KW-0067">ATP-binding</keyword>
<dbReference type="GO" id="GO:0030256">
    <property type="term" value="C:type I protein secretion system complex"/>
    <property type="evidence" value="ECO:0007669"/>
    <property type="project" value="InterPro"/>
</dbReference>
<name>A0A916SGG1_9HYPH</name>
<dbReference type="PROSITE" id="PS00211">
    <property type="entry name" value="ABC_TRANSPORTER_1"/>
    <property type="match status" value="1"/>
</dbReference>
<feature type="domain" description="ABC transmembrane type-1" evidence="13">
    <location>
        <begin position="25"/>
        <end position="303"/>
    </location>
</feature>
<dbReference type="InterPro" id="IPR011527">
    <property type="entry name" value="ABC1_TM_dom"/>
</dbReference>
<dbReference type="InterPro" id="IPR010128">
    <property type="entry name" value="ATPase_T1SS_PrtD-like"/>
</dbReference>
<comment type="subcellular location">
    <subcellularLocation>
        <location evidence="1">Cell inner membrane</location>
    </subcellularLocation>
    <subcellularLocation>
        <location evidence="2">Cell membrane</location>
        <topology evidence="2">Multi-pass membrane protein</topology>
    </subcellularLocation>
</comment>
<keyword evidence="6 11" id="KW-0812">Transmembrane</keyword>
<evidence type="ECO:0000256" key="3">
    <source>
        <dbReference type="ARBA" id="ARBA00005417"/>
    </source>
</evidence>